<evidence type="ECO:0000256" key="9">
    <source>
        <dbReference type="ARBA" id="ARBA00023136"/>
    </source>
</evidence>
<feature type="transmembrane region" description="Helical" evidence="12">
    <location>
        <begin position="188"/>
        <end position="205"/>
    </location>
</feature>
<name>A0A7X2V3L9_9BACI</name>
<comment type="subcellular location">
    <subcellularLocation>
        <location evidence="1">Cell membrane</location>
        <topology evidence="1">Multi-pass membrane protein</topology>
    </subcellularLocation>
</comment>
<dbReference type="InterPro" id="IPR023596">
    <property type="entry name" value="Peptidase_PrsW_arch/bac"/>
</dbReference>
<comment type="caution">
    <text evidence="13">The sequence shown here is derived from an EMBL/GenBank/DDBJ whole genome shotgun (WGS) entry which is preliminary data.</text>
</comment>
<dbReference type="EMBL" id="WMIB01000001">
    <property type="protein sequence ID" value="MTH52199.1"/>
    <property type="molecule type" value="Genomic_DNA"/>
</dbReference>
<gene>
    <name evidence="13" type="primary">prsW</name>
    <name evidence="13" type="ORF">GKZ89_02185</name>
</gene>
<organism evidence="13 14">
    <name type="scientific">Metabacillus mangrovi</name>
    <dbReference type="NCBI Taxonomy" id="1491830"/>
    <lineage>
        <taxon>Bacteria</taxon>
        <taxon>Bacillati</taxon>
        <taxon>Bacillota</taxon>
        <taxon>Bacilli</taxon>
        <taxon>Bacillales</taxon>
        <taxon>Bacillaceae</taxon>
        <taxon>Metabacillus</taxon>
    </lineage>
</organism>
<keyword evidence="9 11" id="KW-0472">Membrane</keyword>
<dbReference type="InterPro" id="IPR026898">
    <property type="entry name" value="PrsW"/>
</dbReference>
<evidence type="ECO:0000256" key="4">
    <source>
        <dbReference type="ARBA" id="ARBA00022475"/>
    </source>
</evidence>
<evidence type="ECO:0000256" key="6">
    <source>
        <dbReference type="ARBA" id="ARBA00022692"/>
    </source>
</evidence>
<evidence type="ECO:0000256" key="10">
    <source>
        <dbReference type="ARBA" id="ARBA00030345"/>
    </source>
</evidence>
<feature type="transmembrane region" description="Helical" evidence="12">
    <location>
        <begin position="33"/>
        <end position="54"/>
    </location>
</feature>
<dbReference type="EC" id="3.4.-.-" evidence="11"/>
<feature type="transmembrane region" description="Helical" evidence="12">
    <location>
        <begin position="6"/>
        <end position="21"/>
    </location>
</feature>
<evidence type="ECO:0000256" key="1">
    <source>
        <dbReference type="ARBA" id="ARBA00004651"/>
    </source>
</evidence>
<feature type="transmembrane region" description="Helical" evidence="12">
    <location>
        <begin position="66"/>
        <end position="88"/>
    </location>
</feature>
<keyword evidence="4 11" id="KW-1003">Cell membrane</keyword>
<reference evidence="13 14" key="1">
    <citation type="journal article" date="2017" name="Int. J. Syst. Evol. Microbiol.">
        <title>Bacillus mangrovi sp. nov., isolated from a sediment sample from a mangrove forest.</title>
        <authorList>
            <person name="Gupta V."/>
            <person name="Singh P.K."/>
            <person name="Korpole S."/>
            <person name="Tanuku N.R.S."/>
            <person name="Pinnaka A.K."/>
        </authorList>
    </citation>
    <scope>NUCLEOTIDE SEQUENCE [LARGE SCALE GENOMIC DNA]</scope>
    <source>
        <strain evidence="13 14">KCTC 33872</strain>
    </source>
</reference>
<keyword evidence="8 12" id="KW-1133">Transmembrane helix</keyword>
<dbReference type="GO" id="GO:0006508">
    <property type="term" value="P:proteolysis"/>
    <property type="evidence" value="ECO:0007669"/>
    <property type="project" value="UniProtKB-KW"/>
</dbReference>
<comment type="function">
    <text evidence="11">Involved in the degradation of specific anti-sigma factors.</text>
</comment>
<evidence type="ECO:0000256" key="11">
    <source>
        <dbReference type="PIRNR" id="PIRNR016933"/>
    </source>
</evidence>
<dbReference type="Pfam" id="PF13367">
    <property type="entry name" value="PrsW-protease"/>
    <property type="match status" value="1"/>
</dbReference>
<dbReference type="RefSeq" id="WP_155110724.1">
    <property type="nucleotide sequence ID" value="NZ_WMIB01000001.1"/>
</dbReference>
<dbReference type="PANTHER" id="PTHR36844">
    <property type="entry name" value="PROTEASE PRSW"/>
    <property type="match status" value="1"/>
</dbReference>
<protein>
    <recommendedName>
        <fullName evidence="3 11">Protease PrsW</fullName>
        <ecNumber evidence="11">3.4.-.-</ecNumber>
    </recommendedName>
    <alternativeName>
        <fullName evidence="10 11">Protease responsible for activating sigma-W</fullName>
    </alternativeName>
</protein>
<evidence type="ECO:0000313" key="13">
    <source>
        <dbReference type="EMBL" id="MTH52199.1"/>
    </source>
</evidence>
<feature type="transmembrane region" description="Helical" evidence="12">
    <location>
        <begin position="164"/>
        <end position="182"/>
    </location>
</feature>
<comment type="similarity">
    <text evidence="2 11">Belongs to the protease PrsW family.</text>
</comment>
<evidence type="ECO:0000256" key="7">
    <source>
        <dbReference type="ARBA" id="ARBA00022801"/>
    </source>
</evidence>
<dbReference type="Proteomes" id="UP000434639">
    <property type="component" value="Unassembled WGS sequence"/>
</dbReference>
<dbReference type="PIRSF" id="PIRSF016933">
    <property type="entry name" value="PrsW"/>
    <property type="match status" value="1"/>
</dbReference>
<evidence type="ECO:0000256" key="5">
    <source>
        <dbReference type="ARBA" id="ARBA00022670"/>
    </source>
</evidence>
<keyword evidence="14" id="KW-1185">Reference proteome</keyword>
<evidence type="ECO:0000256" key="12">
    <source>
        <dbReference type="SAM" id="Phobius"/>
    </source>
</evidence>
<proteinExistence type="inferred from homology"/>
<dbReference type="OrthoDB" id="5504276at2"/>
<keyword evidence="7 11" id="KW-0378">Hydrolase</keyword>
<keyword evidence="5 11" id="KW-0645">Protease</keyword>
<sequence>MIAAVSAGIAPGLAILCYFYLKDQFDTEPVYMVLRAFIFGMILVFPLMFIQYIIDVENLISSEFLRVFFAYGFLEEFFKWFIFIVAIYPHVHFDEHYDGIVYGSAISLGFATLENILFLFANGLEFAIGRAVFPVSSHAIFGIIMGYYLGRSKFTEDSKDKKRWLMLSLFIPVVLHGVYDYILFTYKYWPLIMLPFMLGLWWFALHKAKQARLARSL</sequence>
<evidence type="ECO:0000256" key="8">
    <source>
        <dbReference type="ARBA" id="ARBA00022989"/>
    </source>
</evidence>
<dbReference type="NCBIfam" id="NF033739">
    <property type="entry name" value="intramemb_PrsW"/>
    <property type="match status" value="1"/>
</dbReference>
<evidence type="ECO:0000256" key="2">
    <source>
        <dbReference type="ARBA" id="ARBA00009165"/>
    </source>
</evidence>
<dbReference type="PANTHER" id="PTHR36844:SF1">
    <property type="entry name" value="PROTEASE PRSW"/>
    <property type="match status" value="1"/>
</dbReference>
<accession>A0A7X2V3L9</accession>
<keyword evidence="6 12" id="KW-0812">Transmembrane</keyword>
<dbReference type="GO" id="GO:0008237">
    <property type="term" value="F:metallopeptidase activity"/>
    <property type="evidence" value="ECO:0007669"/>
    <property type="project" value="UniProtKB-KW"/>
</dbReference>
<keyword evidence="13" id="KW-0482">Metalloprotease</keyword>
<dbReference type="AlphaFoldDB" id="A0A7X2V3L9"/>
<evidence type="ECO:0000256" key="3">
    <source>
        <dbReference type="ARBA" id="ARBA00018997"/>
    </source>
</evidence>
<dbReference type="GO" id="GO:0005886">
    <property type="term" value="C:plasma membrane"/>
    <property type="evidence" value="ECO:0007669"/>
    <property type="project" value="UniProtKB-SubCell"/>
</dbReference>
<evidence type="ECO:0000313" key="14">
    <source>
        <dbReference type="Proteomes" id="UP000434639"/>
    </source>
</evidence>
<feature type="transmembrane region" description="Helical" evidence="12">
    <location>
        <begin position="100"/>
        <end position="121"/>
    </location>
</feature>
<feature type="transmembrane region" description="Helical" evidence="12">
    <location>
        <begin position="127"/>
        <end position="149"/>
    </location>
</feature>